<dbReference type="Proteomes" id="UP000521922">
    <property type="component" value="Unassembled WGS sequence"/>
</dbReference>
<dbReference type="EMBL" id="JACCBB010000001">
    <property type="protein sequence ID" value="NYD24007.1"/>
    <property type="molecule type" value="Genomic_DNA"/>
</dbReference>
<feature type="region of interest" description="Disordered" evidence="1">
    <location>
        <begin position="77"/>
        <end position="116"/>
    </location>
</feature>
<evidence type="ECO:0000256" key="2">
    <source>
        <dbReference type="SAM" id="Phobius"/>
    </source>
</evidence>
<name>A0A7Y9J285_9ACTN</name>
<keyword evidence="4" id="KW-1185">Reference proteome</keyword>
<evidence type="ECO:0008006" key="5">
    <source>
        <dbReference type="Google" id="ProtNLM"/>
    </source>
</evidence>
<protein>
    <recommendedName>
        <fullName evidence="5">Zinc-finger domain-containing protein</fullName>
    </recommendedName>
</protein>
<gene>
    <name evidence="3" type="ORF">BJ968_003547</name>
</gene>
<evidence type="ECO:0000256" key="1">
    <source>
        <dbReference type="SAM" id="MobiDB-lite"/>
    </source>
</evidence>
<dbReference type="AlphaFoldDB" id="A0A7Y9J285"/>
<feature type="region of interest" description="Disordered" evidence="1">
    <location>
        <begin position="158"/>
        <end position="204"/>
    </location>
</feature>
<accession>A0A7Y9J285</accession>
<keyword evidence="2" id="KW-0812">Transmembrane</keyword>
<feature type="compositionally biased region" description="Low complexity" evidence="1">
    <location>
        <begin position="158"/>
        <end position="195"/>
    </location>
</feature>
<organism evidence="3 4">
    <name type="scientific">Kineococcus aurantiacus</name>
    <dbReference type="NCBI Taxonomy" id="37633"/>
    <lineage>
        <taxon>Bacteria</taxon>
        <taxon>Bacillati</taxon>
        <taxon>Actinomycetota</taxon>
        <taxon>Actinomycetes</taxon>
        <taxon>Kineosporiales</taxon>
        <taxon>Kineosporiaceae</taxon>
        <taxon>Kineococcus</taxon>
    </lineage>
</organism>
<reference evidence="3 4" key="1">
    <citation type="submission" date="2020-07" db="EMBL/GenBank/DDBJ databases">
        <title>Sequencing the genomes of 1000 actinobacteria strains.</title>
        <authorList>
            <person name="Klenk H.-P."/>
        </authorList>
    </citation>
    <scope>NUCLEOTIDE SEQUENCE [LARGE SCALE GENOMIC DNA]</scope>
    <source>
        <strain evidence="3 4">DSM 7487</strain>
    </source>
</reference>
<feature type="transmembrane region" description="Helical" evidence="2">
    <location>
        <begin position="121"/>
        <end position="142"/>
    </location>
</feature>
<keyword evidence="2" id="KW-0472">Membrane</keyword>
<evidence type="ECO:0000313" key="4">
    <source>
        <dbReference type="Proteomes" id="UP000521922"/>
    </source>
</evidence>
<feature type="compositionally biased region" description="Basic residues" evidence="1">
    <location>
        <begin position="104"/>
        <end position="116"/>
    </location>
</feature>
<evidence type="ECO:0000313" key="3">
    <source>
        <dbReference type="EMBL" id="NYD24007.1"/>
    </source>
</evidence>
<proteinExistence type="predicted"/>
<dbReference type="RefSeq" id="WP_179754132.1">
    <property type="nucleotide sequence ID" value="NZ_BAAAGN010000003.1"/>
</dbReference>
<comment type="caution">
    <text evidence="3">The sequence shown here is derived from an EMBL/GenBank/DDBJ whole genome shotgun (WGS) entry which is preliminary data.</text>
</comment>
<sequence length="204" mass="20347">MSGPHLGPRVTPLVDGRLAADAEARAGEHLSECAECAGAVESERLVRARLQAMATPEPSGDLLVRLLEIGGPSGPLRPRDLPIANPARPVVGVAPPSRTDPAHGRRGPAGRAARRVHRRPVSAALAGTFSLLGAGIVGVLVLGGVPHLGDAPVAELRTTPSAAPSSAPASTPVSTRVTTPVSTTSPTGSAVTSGPVGATPTATP</sequence>
<keyword evidence="2" id="KW-1133">Transmembrane helix</keyword>